<feature type="compositionally biased region" description="Basic residues" evidence="2">
    <location>
        <begin position="180"/>
        <end position="190"/>
    </location>
</feature>
<feature type="compositionally biased region" description="Polar residues" evidence="2">
    <location>
        <begin position="996"/>
        <end position="1011"/>
    </location>
</feature>
<dbReference type="Proteomes" id="UP001234178">
    <property type="component" value="Unassembled WGS sequence"/>
</dbReference>
<accession>A0ABQ9Z594</accession>
<feature type="compositionally biased region" description="Basic and acidic residues" evidence="2">
    <location>
        <begin position="283"/>
        <end position="301"/>
    </location>
</feature>
<feature type="compositionally biased region" description="Acidic residues" evidence="2">
    <location>
        <begin position="246"/>
        <end position="270"/>
    </location>
</feature>
<evidence type="ECO:0000256" key="1">
    <source>
        <dbReference type="ARBA" id="ARBA00006854"/>
    </source>
</evidence>
<feature type="compositionally biased region" description="Basic and acidic residues" evidence="2">
    <location>
        <begin position="976"/>
        <end position="988"/>
    </location>
</feature>
<feature type="region of interest" description="Disordered" evidence="2">
    <location>
        <begin position="322"/>
        <end position="342"/>
    </location>
</feature>
<organism evidence="4 5">
    <name type="scientific">Daphnia magna</name>
    <dbReference type="NCBI Taxonomy" id="35525"/>
    <lineage>
        <taxon>Eukaryota</taxon>
        <taxon>Metazoa</taxon>
        <taxon>Ecdysozoa</taxon>
        <taxon>Arthropoda</taxon>
        <taxon>Crustacea</taxon>
        <taxon>Branchiopoda</taxon>
        <taxon>Diplostraca</taxon>
        <taxon>Cladocera</taxon>
        <taxon>Anomopoda</taxon>
        <taxon>Daphniidae</taxon>
        <taxon>Daphnia</taxon>
    </lineage>
</organism>
<feature type="compositionally biased region" description="Basic and acidic residues" evidence="2">
    <location>
        <begin position="374"/>
        <end position="385"/>
    </location>
</feature>
<protein>
    <recommendedName>
        <fullName evidence="3">WAPL domain-containing protein</fullName>
    </recommendedName>
</protein>
<evidence type="ECO:0000256" key="2">
    <source>
        <dbReference type="SAM" id="MobiDB-lite"/>
    </source>
</evidence>
<feature type="compositionally biased region" description="Basic residues" evidence="2">
    <location>
        <begin position="216"/>
        <end position="225"/>
    </location>
</feature>
<dbReference type="PANTHER" id="PTHR22100">
    <property type="entry name" value="WINGS APART-LIKE PROTEIN HOMOLOG"/>
    <property type="match status" value="1"/>
</dbReference>
<dbReference type="Gene3D" id="1.25.10.10">
    <property type="entry name" value="Leucine-rich Repeat Variant"/>
    <property type="match status" value="1"/>
</dbReference>
<evidence type="ECO:0000259" key="3">
    <source>
        <dbReference type="PROSITE" id="PS51271"/>
    </source>
</evidence>
<dbReference type="InterPro" id="IPR011989">
    <property type="entry name" value="ARM-like"/>
</dbReference>
<name>A0ABQ9Z594_9CRUS</name>
<keyword evidence="5" id="KW-1185">Reference proteome</keyword>
<comment type="caution">
    <text evidence="4">The sequence shown here is derived from an EMBL/GenBank/DDBJ whole genome shotgun (WGS) entry which is preliminary data.</text>
</comment>
<sequence length="1118" mass="123236">MSKHNKTYGKRGASAPVASIQFDKVITDNNKRPSASKSAGVVGKWGTTSFTSLRSSQVNGSKTGKRGMSPVKCLPVEYGLTSHTSTALNTGLDAFNFEPGVNTTTNCTAQPKPRKFFKSRAVEDVTKNTSNVQNSSQSSNFVDYPSNHGEILGSANFYPASSGGVGYLSPTYTSPTSKTTTKRGRGRPKGARVTSPRGSAVATSYKPNPGRGVAPRGRRRVKNNRSVRGQQSGGRGKRKRAKWEGESESEGEEEEEEEEEAEAANSELEEPLTLVRETDLDEKEEKLERNNGVESLNDSKEECKPPIKLRIIRRNDTNAFVSKVGTEPDKETSEIVTPPVIEMPKEEVSLPVECPEKVVDVPTEEKMAISPEVPIKRESPEHCPSIEEEETFQKPVIPDDVITVHKEEIASIDSSAIPPPTVQHHQRKSSIFKSRGISTQPPVDKNSLVKGESSVAAKGKKGLALYRHTWHEDDARKAASTESDGVSAAAALLSSTGLSPEDQQHPHSSPWDELGDEPEGPPPKLSRLGALSSNSLSSVPQKLAHSSELDGGELSEGNSSVRCPRKVKDYYTVVRNVKKAHQIQESGEFQEFNDDVDYILDALQDRNPTATRCLSAMSLASKCMEPAFRMHLRAHSTVAKFFKALKDAPSKASVALCTSCIMFVLTQDRLNMDLDRDSLELMLNLLEIDAGQVDPMEGKELEKNKLKVRELCEEMVRKGHAPHLQLDHITAAQLAMETLLSLTSKKAGEWFKEELRVLGGLDHIIQTVTVCTAVLTSPSDGISNWEWDKCRLDALKKVDRCLRVLENVTFQNEENQNYLMEFSNGRLVDGTLNLLMLLCREVAVFWPAGSKVSLSNLLSETLSNLMKVVMNLTHDSNDDSVGSKVYGNKSLTWDTTFVCLLQTSLCLPEDKSFDVMTLALGILINLVERSSSNRDRLMTVTVPVNGEDEIGNKTIAIRALIDLFIRKEDSARLEEARTDEILDGKPDQTDAGTAKPTPTGSSEPPSNNTGKTQEDAMEETVKKLLHKAGRHMEDSMVAAYVALLLGYVVMNNTEYENQVKELLPEKKFTQMIVVLKKFYEFLKLTANAVTSTRGLKNTQMVIKFMETSDKVQTAGNFR</sequence>
<evidence type="ECO:0000313" key="5">
    <source>
        <dbReference type="Proteomes" id="UP001234178"/>
    </source>
</evidence>
<feature type="compositionally biased region" description="Polar residues" evidence="2">
    <location>
        <begin position="431"/>
        <end position="441"/>
    </location>
</feature>
<dbReference type="SUPFAM" id="SSF48371">
    <property type="entry name" value="ARM repeat"/>
    <property type="match status" value="1"/>
</dbReference>
<dbReference type="PROSITE" id="PS51271">
    <property type="entry name" value="WAPL"/>
    <property type="match status" value="1"/>
</dbReference>
<reference evidence="4 5" key="1">
    <citation type="journal article" date="2023" name="Nucleic Acids Res.">
        <title>The hologenome of Daphnia magna reveals possible DNA methylation and microbiome-mediated evolution of the host genome.</title>
        <authorList>
            <person name="Chaturvedi A."/>
            <person name="Li X."/>
            <person name="Dhandapani V."/>
            <person name="Marshall H."/>
            <person name="Kissane S."/>
            <person name="Cuenca-Cambronero M."/>
            <person name="Asole G."/>
            <person name="Calvet F."/>
            <person name="Ruiz-Romero M."/>
            <person name="Marangio P."/>
            <person name="Guigo R."/>
            <person name="Rago D."/>
            <person name="Mirbahai L."/>
            <person name="Eastwood N."/>
            <person name="Colbourne J.K."/>
            <person name="Zhou J."/>
            <person name="Mallon E."/>
            <person name="Orsini L."/>
        </authorList>
    </citation>
    <scope>NUCLEOTIDE SEQUENCE [LARGE SCALE GENOMIC DNA]</scope>
    <source>
        <strain evidence="4">LRV0_1</strain>
    </source>
</reference>
<dbReference type="InterPro" id="IPR039874">
    <property type="entry name" value="WAPL"/>
</dbReference>
<feature type="region of interest" description="Disordered" evidence="2">
    <location>
        <begin position="976"/>
        <end position="1018"/>
    </location>
</feature>
<dbReference type="InterPro" id="IPR022771">
    <property type="entry name" value="WAPL_C"/>
</dbReference>
<feature type="region of interest" description="Disordered" evidence="2">
    <location>
        <begin position="359"/>
        <end position="388"/>
    </location>
</feature>
<evidence type="ECO:0000313" key="4">
    <source>
        <dbReference type="EMBL" id="KAK4008056.1"/>
    </source>
</evidence>
<dbReference type="EMBL" id="JAOYFB010000002">
    <property type="protein sequence ID" value="KAK4008056.1"/>
    <property type="molecule type" value="Genomic_DNA"/>
</dbReference>
<feature type="region of interest" description="Disordered" evidence="2">
    <location>
        <begin position="412"/>
        <end position="454"/>
    </location>
</feature>
<comment type="similarity">
    <text evidence="1">Belongs to the WAPL family.</text>
</comment>
<feature type="compositionally biased region" description="Low complexity" evidence="2">
    <location>
        <begin position="169"/>
        <end position="179"/>
    </location>
</feature>
<gene>
    <name evidence="4" type="ORF">OUZ56_013213</name>
</gene>
<proteinExistence type="inferred from homology"/>
<dbReference type="InterPro" id="IPR012502">
    <property type="entry name" value="WAPL_dom"/>
</dbReference>
<dbReference type="InterPro" id="IPR016024">
    <property type="entry name" value="ARM-type_fold"/>
</dbReference>
<dbReference type="Pfam" id="PF07814">
    <property type="entry name" value="WAPL"/>
    <property type="match status" value="1"/>
</dbReference>
<feature type="region of interest" description="Disordered" evidence="2">
    <location>
        <begin position="169"/>
        <end position="301"/>
    </location>
</feature>
<feature type="compositionally biased region" description="Polar residues" evidence="2">
    <location>
        <begin position="531"/>
        <end position="540"/>
    </location>
</feature>
<feature type="region of interest" description="Disordered" evidence="2">
    <location>
        <begin position="496"/>
        <end position="560"/>
    </location>
</feature>
<feature type="domain" description="WAPL" evidence="3">
    <location>
        <begin position="564"/>
        <end position="1085"/>
    </location>
</feature>
<dbReference type="PANTHER" id="PTHR22100:SF13">
    <property type="entry name" value="WINGS APART-LIKE PROTEIN HOMOLOG"/>
    <property type="match status" value="1"/>
</dbReference>